<dbReference type="Proteomes" id="UP000823749">
    <property type="component" value="Chromosome 13"/>
</dbReference>
<dbReference type="InterPro" id="IPR009057">
    <property type="entry name" value="Homeodomain-like_sf"/>
</dbReference>
<evidence type="ECO:0000256" key="6">
    <source>
        <dbReference type="ARBA" id="ARBA00023242"/>
    </source>
</evidence>
<keyword evidence="2" id="KW-0677">Repeat</keyword>
<dbReference type="GO" id="GO:0003700">
    <property type="term" value="F:DNA-binding transcription factor activity"/>
    <property type="evidence" value="ECO:0007669"/>
    <property type="project" value="InterPro"/>
</dbReference>
<evidence type="ECO:0000256" key="5">
    <source>
        <dbReference type="ARBA" id="ARBA00023163"/>
    </source>
</evidence>
<evidence type="ECO:0000259" key="7">
    <source>
        <dbReference type="PROSITE" id="PS50090"/>
    </source>
</evidence>
<dbReference type="Pfam" id="PF00249">
    <property type="entry name" value="Myb_DNA-binding"/>
    <property type="match status" value="1"/>
</dbReference>
<dbReference type="EMBL" id="JACTNZ010000013">
    <property type="protein sequence ID" value="KAG5514100.1"/>
    <property type="molecule type" value="Genomic_DNA"/>
</dbReference>
<evidence type="ECO:0000256" key="4">
    <source>
        <dbReference type="ARBA" id="ARBA00023125"/>
    </source>
</evidence>
<reference evidence="9 10" key="1">
    <citation type="submission" date="2020-08" db="EMBL/GenBank/DDBJ databases">
        <title>Plant Genome Project.</title>
        <authorList>
            <person name="Zhang R.-G."/>
        </authorList>
    </citation>
    <scope>NUCLEOTIDE SEQUENCE [LARGE SCALE GENOMIC DNA]</scope>
    <source>
        <strain evidence="9">WSP0</strain>
        <tissue evidence="9">Leaf</tissue>
    </source>
</reference>
<evidence type="ECO:0000313" key="9">
    <source>
        <dbReference type="EMBL" id="KAG5514100.1"/>
    </source>
</evidence>
<evidence type="ECO:0000256" key="1">
    <source>
        <dbReference type="ARBA" id="ARBA00004123"/>
    </source>
</evidence>
<accession>A0AAV6HMU7</accession>
<feature type="domain" description="HTH myb-type" evidence="8">
    <location>
        <begin position="22"/>
        <end position="78"/>
    </location>
</feature>
<evidence type="ECO:0000256" key="2">
    <source>
        <dbReference type="ARBA" id="ARBA00022737"/>
    </source>
</evidence>
<dbReference type="InterPro" id="IPR017930">
    <property type="entry name" value="Myb_dom"/>
</dbReference>
<sequence>MDSKLERCHRECVAKKEEEEMTAELRKGAWTFEEDSKLIECISIHGPAQWSYLARTVGLKRTGKSCRLRWLNYLHPDVKHGNFTLEEQIRILELHSHWGNRLRERVKEAAAGSAQSSMVQPTNTTPTDHIANCNNTTTGYGVLVLDSNCTKSETPDQEANQVLSPASDLMISTYGDHHGDVLLSTGSNWWENNIQEGSINYTDQLISTSAAFSIGYYSELEEGYGCRIFEECNRWLGTGGDSFDYLNDDSNWLIHPPTSL</sequence>
<dbReference type="CDD" id="cd00167">
    <property type="entry name" value="SANT"/>
    <property type="match status" value="1"/>
</dbReference>
<dbReference type="SMART" id="SM00717">
    <property type="entry name" value="SANT"/>
    <property type="match status" value="1"/>
</dbReference>
<keyword evidence="6" id="KW-0539">Nucleus</keyword>
<dbReference type="PANTHER" id="PTHR45675">
    <property type="entry name" value="MYB TRANSCRIPTION FACTOR-RELATED-RELATED"/>
    <property type="match status" value="1"/>
</dbReference>
<dbReference type="GO" id="GO:0005634">
    <property type="term" value="C:nucleus"/>
    <property type="evidence" value="ECO:0007669"/>
    <property type="project" value="UniProtKB-SubCell"/>
</dbReference>
<dbReference type="Gene3D" id="1.10.10.60">
    <property type="entry name" value="Homeodomain-like"/>
    <property type="match status" value="1"/>
</dbReference>
<keyword evidence="10" id="KW-1185">Reference proteome</keyword>
<evidence type="ECO:0000259" key="8">
    <source>
        <dbReference type="PROSITE" id="PS51294"/>
    </source>
</evidence>
<dbReference type="PROSITE" id="PS50090">
    <property type="entry name" value="MYB_LIKE"/>
    <property type="match status" value="1"/>
</dbReference>
<evidence type="ECO:0000256" key="3">
    <source>
        <dbReference type="ARBA" id="ARBA00023015"/>
    </source>
</evidence>
<dbReference type="SUPFAM" id="SSF46689">
    <property type="entry name" value="Homeodomain-like"/>
    <property type="match status" value="1"/>
</dbReference>
<dbReference type="PROSITE" id="PS51294">
    <property type="entry name" value="HTH_MYB"/>
    <property type="match status" value="1"/>
</dbReference>
<comment type="caution">
    <text evidence="9">The sequence shown here is derived from an EMBL/GenBank/DDBJ whole genome shotgun (WGS) entry which is preliminary data.</text>
</comment>
<proteinExistence type="predicted"/>
<dbReference type="InterPro" id="IPR044676">
    <property type="entry name" value="EOBI/EOBII-like_plant"/>
</dbReference>
<comment type="subcellular location">
    <subcellularLocation>
        <location evidence="1">Nucleus</location>
    </subcellularLocation>
</comment>
<dbReference type="GO" id="GO:0043565">
    <property type="term" value="F:sequence-specific DNA binding"/>
    <property type="evidence" value="ECO:0007669"/>
    <property type="project" value="InterPro"/>
</dbReference>
<keyword evidence="3" id="KW-0805">Transcription regulation</keyword>
<dbReference type="FunFam" id="1.10.10.60:FF:000011">
    <property type="entry name" value="Myb transcription factor"/>
    <property type="match status" value="1"/>
</dbReference>
<dbReference type="AlphaFoldDB" id="A0AAV6HMU7"/>
<organism evidence="9 10">
    <name type="scientific">Rhododendron griersonianum</name>
    <dbReference type="NCBI Taxonomy" id="479676"/>
    <lineage>
        <taxon>Eukaryota</taxon>
        <taxon>Viridiplantae</taxon>
        <taxon>Streptophyta</taxon>
        <taxon>Embryophyta</taxon>
        <taxon>Tracheophyta</taxon>
        <taxon>Spermatophyta</taxon>
        <taxon>Magnoliopsida</taxon>
        <taxon>eudicotyledons</taxon>
        <taxon>Gunneridae</taxon>
        <taxon>Pentapetalae</taxon>
        <taxon>asterids</taxon>
        <taxon>Ericales</taxon>
        <taxon>Ericaceae</taxon>
        <taxon>Ericoideae</taxon>
        <taxon>Rhodoreae</taxon>
        <taxon>Rhododendron</taxon>
    </lineage>
</organism>
<keyword evidence="4" id="KW-0238">DNA-binding</keyword>
<name>A0AAV6HMU7_9ERIC</name>
<dbReference type="InterPro" id="IPR001005">
    <property type="entry name" value="SANT/Myb"/>
</dbReference>
<evidence type="ECO:0000313" key="10">
    <source>
        <dbReference type="Proteomes" id="UP000823749"/>
    </source>
</evidence>
<gene>
    <name evidence="9" type="ORF">RHGRI_035487</name>
</gene>
<feature type="domain" description="Myb-like" evidence="7">
    <location>
        <begin position="22"/>
        <end position="74"/>
    </location>
</feature>
<protein>
    <submittedName>
        <fullName evidence="9">Uncharacterized protein</fullName>
    </submittedName>
</protein>
<keyword evidence="5" id="KW-0804">Transcription</keyword>